<dbReference type="InterPro" id="IPR017853">
    <property type="entry name" value="GH"/>
</dbReference>
<reference evidence="2" key="1">
    <citation type="submission" date="2024-07" db="EMBL/GenBank/DDBJ databases">
        <title>Two chromosome-level genome assemblies of Korean endemic species Abeliophyllum distichum and Forsythia ovata (Oleaceae).</title>
        <authorList>
            <person name="Jang H."/>
        </authorList>
    </citation>
    <scope>NUCLEOTIDE SEQUENCE [LARGE SCALE GENOMIC DNA]</scope>
</reference>
<keyword evidence="1" id="KW-0378">Hydrolase</keyword>
<dbReference type="PANTHER" id="PTHR31263">
    <property type="entry name" value="CELLULASE FAMILY PROTEIN (AFU_ORTHOLOGUE AFUA_5G14560)"/>
    <property type="match status" value="1"/>
</dbReference>
<accession>A0ABD1W5T6</accession>
<dbReference type="Proteomes" id="UP001604277">
    <property type="component" value="Unassembled WGS sequence"/>
</dbReference>
<dbReference type="SUPFAM" id="SSF51445">
    <property type="entry name" value="(Trans)glycosidases"/>
    <property type="match status" value="1"/>
</dbReference>
<dbReference type="EMBL" id="JBFOLJ010000004">
    <property type="protein sequence ID" value="KAL2544268.1"/>
    <property type="molecule type" value="Genomic_DNA"/>
</dbReference>
<proteinExistence type="predicted"/>
<dbReference type="AlphaFoldDB" id="A0ABD1W5T6"/>
<name>A0ABD1W5T6_9LAMI</name>
<evidence type="ECO:0000313" key="2">
    <source>
        <dbReference type="Proteomes" id="UP001604277"/>
    </source>
</evidence>
<dbReference type="PANTHER" id="PTHR31263:SF68">
    <property type="entry name" value="GLYCOSIDE HYDROLASE FAMILY 5 DOMAIN-CONTAINING PROTEIN"/>
    <property type="match status" value="1"/>
</dbReference>
<sequence>MVVKKFEFEVIFLFLFLLSNITIFCNSLPLSTSSRWIVDQKTGIRVKLGCVNWVSHLQPMIAEGLEKKPVKYISGKVSSMGFNCVRFTWATYMFTRANYSKITVSQSLDDLGLKQAKAGIAKNNPQLLNLTVVDLHKAVVSELGKNNIMVVLDNHISQPCTVVVAMSMRNELRSARQNEGDWRRYMEEDQRGVNEADNRYISCLLATVAENDIDWALWTFQGSYILREGKANLYEAYGVLDINWDRAKNPTFLERLQLIKQINQDVMPIRPTYYLLYHPLSGQCVQFGETVSLTNCKTASRFDQHKDGGPIKLTGSLQCLGVAGNGIAARASNDCSSKWRSVSSSRLHLAAPNGQGKFLCLEMNAADSTIMTKKCLCFGDNLQDAPNCPQNPVIQWFKLVPANV</sequence>
<comment type="caution">
    <text evidence="1">The sequence shown here is derived from an EMBL/GenBank/DDBJ whole genome shotgun (WGS) entry which is preliminary data.</text>
</comment>
<keyword evidence="2" id="KW-1185">Reference proteome</keyword>
<protein>
    <submittedName>
        <fullName evidence="1">Glycosyl hydrolase superfamily protein</fullName>
    </submittedName>
</protein>
<dbReference type="GO" id="GO:0016787">
    <property type="term" value="F:hydrolase activity"/>
    <property type="evidence" value="ECO:0007669"/>
    <property type="project" value="UniProtKB-KW"/>
</dbReference>
<evidence type="ECO:0000313" key="1">
    <source>
        <dbReference type="EMBL" id="KAL2544268.1"/>
    </source>
</evidence>
<organism evidence="1 2">
    <name type="scientific">Forsythia ovata</name>
    <dbReference type="NCBI Taxonomy" id="205694"/>
    <lineage>
        <taxon>Eukaryota</taxon>
        <taxon>Viridiplantae</taxon>
        <taxon>Streptophyta</taxon>
        <taxon>Embryophyta</taxon>
        <taxon>Tracheophyta</taxon>
        <taxon>Spermatophyta</taxon>
        <taxon>Magnoliopsida</taxon>
        <taxon>eudicotyledons</taxon>
        <taxon>Gunneridae</taxon>
        <taxon>Pentapetalae</taxon>
        <taxon>asterids</taxon>
        <taxon>lamiids</taxon>
        <taxon>Lamiales</taxon>
        <taxon>Oleaceae</taxon>
        <taxon>Forsythieae</taxon>
        <taxon>Forsythia</taxon>
    </lineage>
</organism>
<dbReference type="Gene3D" id="3.20.20.80">
    <property type="entry name" value="Glycosidases"/>
    <property type="match status" value="1"/>
</dbReference>
<gene>
    <name evidence="1" type="ORF">Fot_13501</name>
</gene>